<proteinExistence type="predicted"/>
<reference evidence="1 2" key="1">
    <citation type="journal article" date="2016" name="Genome Announc.">
        <title>Draft Genome Sequence of Paenibacillus amylolyticus Heshi-A3, Isolated from Fermented Rice Bran in a Japanese Fermented Seafood Dish.</title>
        <authorList>
            <person name="Akuzawa S."/>
            <person name="Nagaoka J."/>
            <person name="Kanekatsu M."/>
            <person name="Kubota E."/>
            <person name="Ohtake R."/>
            <person name="Suzuki T."/>
            <person name="Kanesaki Y."/>
        </authorList>
    </citation>
    <scope>NUCLEOTIDE SEQUENCE [LARGE SCALE GENOMIC DNA]</scope>
    <source>
        <strain evidence="1 2">Heshi-A3</strain>
    </source>
</reference>
<dbReference type="Proteomes" id="UP000069697">
    <property type="component" value="Unassembled WGS sequence"/>
</dbReference>
<reference evidence="2" key="2">
    <citation type="submission" date="2016-01" db="EMBL/GenBank/DDBJ databases">
        <title>Draft Genome Sequence of Paenibacillus amylolyticus Heshi-A3 that Was Isolated from Fermented Rice Bran with Aging Salted Mackerel, Which Was Named Heshiko as Traditional Fermented Seafood in Japan.</title>
        <authorList>
            <person name="Akuzawa S."/>
            <person name="Nakagawa J."/>
            <person name="Kanekatsu T."/>
            <person name="Kubota E."/>
            <person name="Ohtake R."/>
            <person name="Suzuki T."/>
            <person name="Kanesaki Y."/>
        </authorList>
    </citation>
    <scope>NUCLEOTIDE SEQUENCE [LARGE SCALE GENOMIC DNA]</scope>
    <source>
        <strain evidence="2">Heshi-A3</strain>
    </source>
</reference>
<gene>
    <name evidence="1" type="ORF">PAHA3_1011</name>
</gene>
<dbReference type="EMBL" id="BCNV01000001">
    <property type="protein sequence ID" value="GAS80937.1"/>
    <property type="molecule type" value="Genomic_DNA"/>
</dbReference>
<dbReference type="AlphaFoldDB" id="A0A100VJE5"/>
<dbReference type="SUPFAM" id="SSF55729">
    <property type="entry name" value="Acyl-CoA N-acyltransferases (Nat)"/>
    <property type="match status" value="1"/>
</dbReference>
<dbReference type="Gene3D" id="3.40.630.30">
    <property type="match status" value="1"/>
</dbReference>
<sequence>MLINLKSRIEEPVVQELLSYSVFPDPDHLKRALKQYVENDELYLAGYEAEEQLIGLIGYEHTGSSEITIHHIAILPENRFKNYGRGMISQLLEKYNPDTLIAETDLEAVEFYRNTGFVVYSLGELYPGVERFRCVLEKEEDTDEE</sequence>
<dbReference type="InterPro" id="IPR000182">
    <property type="entry name" value="GNAT_dom"/>
</dbReference>
<protein>
    <submittedName>
        <fullName evidence="1">GCN5 family acetyltransferase</fullName>
    </submittedName>
</protein>
<accession>A0A100VJE5</accession>
<evidence type="ECO:0000313" key="2">
    <source>
        <dbReference type="Proteomes" id="UP000069697"/>
    </source>
</evidence>
<evidence type="ECO:0000313" key="1">
    <source>
        <dbReference type="EMBL" id="GAS80937.1"/>
    </source>
</evidence>
<dbReference type="Pfam" id="PF13673">
    <property type="entry name" value="Acetyltransf_10"/>
    <property type="match status" value="1"/>
</dbReference>
<keyword evidence="1" id="KW-0808">Transferase</keyword>
<organism evidence="1 2">
    <name type="scientific">Paenibacillus amylolyticus</name>
    <dbReference type="NCBI Taxonomy" id="1451"/>
    <lineage>
        <taxon>Bacteria</taxon>
        <taxon>Bacillati</taxon>
        <taxon>Bacillota</taxon>
        <taxon>Bacilli</taxon>
        <taxon>Bacillales</taxon>
        <taxon>Paenibacillaceae</taxon>
        <taxon>Paenibacillus</taxon>
    </lineage>
</organism>
<name>A0A100VJE5_PAEAM</name>
<dbReference type="RefSeq" id="WP_062833732.1">
    <property type="nucleotide sequence ID" value="NZ_BCNV01000001.1"/>
</dbReference>
<dbReference type="InterPro" id="IPR016181">
    <property type="entry name" value="Acyl_CoA_acyltransferase"/>
</dbReference>
<dbReference type="GO" id="GO:0016747">
    <property type="term" value="F:acyltransferase activity, transferring groups other than amino-acyl groups"/>
    <property type="evidence" value="ECO:0007669"/>
    <property type="project" value="InterPro"/>
</dbReference>
<comment type="caution">
    <text evidence="1">The sequence shown here is derived from an EMBL/GenBank/DDBJ whole genome shotgun (WGS) entry which is preliminary data.</text>
</comment>
<dbReference type="PROSITE" id="PS51186">
    <property type="entry name" value="GNAT"/>
    <property type="match status" value="1"/>
</dbReference>